<proteinExistence type="predicted"/>
<gene>
    <name evidence="2" type="ORF">LEP1GSC202_1700</name>
</gene>
<evidence type="ECO:0000313" key="2">
    <source>
        <dbReference type="EMBL" id="EOQ89417.1"/>
    </source>
</evidence>
<evidence type="ECO:0000313" key="3">
    <source>
        <dbReference type="Proteomes" id="UP000013996"/>
    </source>
</evidence>
<protein>
    <recommendedName>
        <fullName evidence="1">DUF4468 domain-containing protein</fullName>
    </recommendedName>
</protein>
<evidence type="ECO:0000259" key="1">
    <source>
        <dbReference type="Pfam" id="PF14730"/>
    </source>
</evidence>
<reference evidence="2 3" key="1">
    <citation type="submission" date="2013-04" db="EMBL/GenBank/DDBJ databases">
        <authorList>
            <person name="Harkins D.M."/>
            <person name="Durkin A.S."/>
            <person name="Brinkac L.M."/>
            <person name="Haft D.H."/>
            <person name="Selengut J.D."/>
            <person name="Sanka R."/>
            <person name="DePew J."/>
            <person name="Purushe J."/>
            <person name="Hartskeerl R.A."/>
            <person name="Ahmed A."/>
            <person name="van der Linden H."/>
            <person name="Goris M.G.A."/>
            <person name="Vinetz J.M."/>
            <person name="Sutton G.G."/>
            <person name="Nierman W.C."/>
            <person name="Fouts D.E."/>
        </authorList>
    </citation>
    <scope>NUCLEOTIDE SEQUENCE [LARGE SCALE GENOMIC DNA]</scope>
    <source>
        <strain evidence="2 3">Sao Paulo</strain>
    </source>
</reference>
<dbReference type="InterPro" id="IPR027823">
    <property type="entry name" value="DUF4468"/>
</dbReference>
<dbReference type="Pfam" id="PF14730">
    <property type="entry name" value="DUF4468"/>
    <property type="match status" value="1"/>
</dbReference>
<dbReference type="STRING" id="1249483.LEP1GSC202_1700"/>
<sequence>MRTERGKRSLEMMQKRLLALSLFFLLFQNSMCLKLWIVSSKMRTTEDARDHKTYQKTRSFLKAKQWLEYKLDPEVSKIEFENQETGELRGLGLIKCYVPYGIGEVDANEHEFEYVVKIRDGHAEMQINKIFSYIRDPNDIILNYGPKNEKVAKVTIRSCFRPLLDDFFEFIK</sequence>
<organism evidence="2 3">
    <name type="scientific">Leptospira yanagawae serovar Saopaulo str. Sao Paulo = ATCC 700523</name>
    <dbReference type="NCBI Taxonomy" id="1249483"/>
    <lineage>
        <taxon>Bacteria</taxon>
        <taxon>Pseudomonadati</taxon>
        <taxon>Spirochaetota</taxon>
        <taxon>Spirochaetia</taxon>
        <taxon>Leptospirales</taxon>
        <taxon>Leptospiraceae</taxon>
        <taxon>Leptospira</taxon>
    </lineage>
</organism>
<accession>A0A5E8HF44</accession>
<comment type="caution">
    <text evidence="2">The sequence shown here is derived from an EMBL/GenBank/DDBJ whole genome shotgun (WGS) entry which is preliminary data.</text>
</comment>
<name>A0A5E8HF44_9LEPT</name>
<dbReference type="AlphaFoldDB" id="A0A5E8HF44"/>
<dbReference type="Proteomes" id="UP000013996">
    <property type="component" value="Unassembled WGS sequence"/>
</dbReference>
<feature type="domain" description="DUF4468" evidence="1">
    <location>
        <begin position="53"/>
        <end position="130"/>
    </location>
</feature>
<dbReference type="EMBL" id="AOGX02000015">
    <property type="protein sequence ID" value="EOQ89417.1"/>
    <property type="molecule type" value="Genomic_DNA"/>
</dbReference>